<proteinExistence type="predicted"/>
<accession>A0ABV4CH73</accession>
<keyword evidence="2" id="KW-0472">Membrane</keyword>
<gene>
    <name evidence="3" type="ORF">AB8O55_08565</name>
</gene>
<keyword evidence="4" id="KW-1185">Reference proteome</keyword>
<comment type="caution">
    <text evidence="3">The sequence shown here is derived from an EMBL/GenBank/DDBJ whole genome shotgun (WGS) entry which is preliminary data.</text>
</comment>
<feature type="transmembrane region" description="Helical" evidence="2">
    <location>
        <begin position="123"/>
        <end position="142"/>
    </location>
</feature>
<feature type="transmembrane region" description="Helical" evidence="2">
    <location>
        <begin position="39"/>
        <end position="57"/>
    </location>
</feature>
<protein>
    <recommendedName>
        <fullName evidence="5">ATP synthase protein I</fullName>
    </recommendedName>
</protein>
<name>A0ABV4CH73_9PSEU</name>
<dbReference type="RefSeq" id="WP_345367651.1">
    <property type="nucleotide sequence ID" value="NZ_BAABII010000019.1"/>
</dbReference>
<feature type="transmembrane region" description="Helical" evidence="2">
    <location>
        <begin position="63"/>
        <end position="83"/>
    </location>
</feature>
<evidence type="ECO:0000313" key="3">
    <source>
        <dbReference type="EMBL" id="MEY8039447.1"/>
    </source>
</evidence>
<dbReference type="EMBL" id="JBGEHV010000011">
    <property type="protein sequence ID" value="MEY8039447.1"/>
    <property type="molecule type" value="Genomic_DNA"/>
</dbReference>
<keyword evidence="2" id="KW-1133">Transmembrane helix</keyword>
<evidence type="ECO:0000256" key="1">
    <source>
        <dbReference type="SAM" id="MobiDB-lite"/>
    </source>
</evidence>
<feature type="region of interest" description="Disordered" evidence="1">
    <location>
        <begin position="1"/>
        <end position="23"/>
    </location>
</feature>
<keyword evidence="2" id="KW-0812">Transmembrane</keyword>
<dbReference type="Proteomes" id="UP001564626">
    <property type="component" value="Unassembled WGS sequence"/>
</dbReference>
<feature type="compositionally biased region" description="Basic and acidic residues" evidence="1">
    <location>
        <begin position="1"/>
        <end position="13"/>
    </location>
</feature>
<organism evidence="3 4">
    <name type="scientific">Saccharopolyspora cebuensis</name>
    <dbReference type="NCBI Taxonomy" id="418759"/>
    <lineage>
        <taxon>Bacteria</taxon>
        <taxon>Bacillati</taxon>
        <taxon>Actinomycetota</taxon>
        <taxon>Actinomycetes</taxon>
        <taxon>Pseudonocardiales</taxon>
        <taxon>Pseudonocardiaceae</taxon>
        <taxon>Saccharopolyspora</taxon>
    </lineage>
</organism>
<feature type="transmembrane region" description="Helical" evidence="2">
    <location>
        <begin position="95"/>
        <end position="117"/>
    </location>
</feature>
<evidence type="ECO:0000256" key="2">
    <source>
        <dbReference type="SAM" id="Phobius"/>
    </source>
</evidence>
<evidence type="ECO:0008006" key="5">
    <source>
        <dbReference type="Google" id="ProtNLM"/>
    </source>
</evidence>
<sequence length="159" mass="16192">MSDDTDRPAREPSEDADAPRVNPHAQTVRTLSDAMLRTAALPVGGTVLIAAAIGFAVAGVPGIAAAVTAGVVTTGASLFTMGLMRVTAPMAPSMAMGAVLGGFLVKMFVLLLTMSVLSGVDAVHSGTLAVTFGVMVLVWAAAQLIAFRRTRTPTVIPDS</sequence>
<reference evidence="3 4" key="1">
    <citation type="submission" date="2024-08" db="EMBL/GenBank/DDBJ databases">
        <title>Genome mining of Saccharopolyspora cebuensis PGLac3 from Nigerian medicinal plant.</title>
        <authorList>
            <person name="Ezeobiora C.E."/>
            <person name="Igbokwe N.H."/>
            <person name="Amin D.H."/>
            <person name="Mendie U.E."/>
        </authorList>
    </citation>
    <scope>NUCLEOTIDE SEQUENCE [LARGE SCALE GENOMIC DNA]</scope>
    <source>
        <strain evidence="3 4">PGLac3</strain>
    </source>
</reference>
<evidence type="ECO:0000313" key="4">
    <source>
        <dbReference type="Proteomes" id="UP001564626"/>
    </source>
</evidence>